<evidence type="ECO:0008006" key="4">
    <source>
        <dbReference type="Google" id="ProtNLM"/>
    </source>
</evidence>
<evidence type="ECO:0000313" key="3">
    <source>
        <dbReference type="Proteomes" id="UP000183760"/>
    </source>
</evidence>
<sequence length="188" mass="19792">MRNGSWVLGVLLVAGWAACASRTREPVGAAESNPRQAQEDGLPRVQQTDGGCAVDPCLAGDTGCLDLVVETGSVGKRFAPRPGVKGWTLCSGQGLEITSDLDKDLCIDLRDVRSAADGGVVALTKLHSKGSWSDPDLPSGEYCLSICDDKADHCSQGCKESDCVTDDQTIRGNLDVVTKVPEPTEESD</sequence>
<dbReference type="PROSITE" id="PS51257">
    <property type="entry name" value="PROKAR_LIPOPROTEIN"/>
    <property type="match status" value="1"/>
</dbReference>
<organism evidence="2 3">
    <name type="scientific">Myxococcus fulvus</name>
    <dbReference type="NCBI Taxonomy" id="33"/>
    <lineage>
        <taxon>Bacteria</taxon>
        <taxon>Pseudomonadati</taxon>
        <taxon>Myxococcota</taxon>
        <taxon>Myxococcia</taxon>
        <taxon>Myxococcales</taxon>
        <taxon>Cystobacterineae</taxon>
        <taxon>Myxococcaceae</taxon>
        <taxon>Myxococcus</taxon>
    </lineage>
</organism>
<name>A0ABY1CVG0_MYXFU</name>
<accession>A0ABY1CVG0</accession>
<gene>
    <name evidence="2" type="ORF">SAMN05443572_114132</name>
</gene>
<evidence type="ECO:0000256" key="1">
    <source>
        <dbReference type="SAM" id="MobiDB-lite"/>
    </source>
</evidence>
<proteinExistence type="predicted"/>
<evidence type="ECO:0000313" key="2">
    <source>
        <dbReference type="EMBL" id="SEU39608.1"/>
    </source>
</evidence>
<comment type="caution">
    <text evidence="2">The sequence shown here is derived from an EMBL/GenBank/DDBJ whole genome shotgun (WGS) entry which is preliminary data.</text>
</comment>
<dbReference type="EMBL" id="FOIB01000014">
    <property type="protein sequence ID" value="SEU39608.1"/>
    <property type="molecule type" value="Genomic_DNA"/>
</dbReference>
<protein>
    <recommendedName>
        <fullName evidence="4">Lipoprotein</fullName>
    </recommendedName>
</protein>
<keyword evidence="3" id="KW-1185">Reference proteome</keyword>
<feature type="region of interest" description="Disordered" evidence="1">
    <location>
        <begin position="25"/>
        <end position="47"/>
    </location>
</feature>
<reference evidence="2 3" key="1">
    <citation type="submission" date="2016-10" db="EMBL/GenBank/DDBJ databases">
        <authorList>
            <person name="Varghese N."/>
            <person name="Submissions S."/>
        </authorList>
    </citation>
    <scope>NUCLEOTIDE SEQUENCE [LARGE SCALE GENOMIC DNA]</scope>
    <source>
        <strain evidence="2 3">DSM 16525</strain>
    </source>
</reference>
<dbReference type="Proteomes" id="UP000183760">
    <property type="component" value="Unassembled WGS sequence"/>
</dbReference>